<dbReference type="PANTHER" id="PTHR30294:SF38">
    <property type="entry name" value="TRANSPORT PERMEASE PROTEIN"/>
    <property type="match status" value="1"/>
</dbReference>
<proteinExistence type="inferred from homology"/>
<comment type="similarity">
    <text evidence="2 8">Belongs to the ABC-2 integral membrane protein family.</text>
</comment>
<evidence type="ECO:0000313" key="10">
    <source>
        <dbReference type="EMBL" id="NNJ26117.1"/>
    </source>
</evidence>
<dbReference type="InterPro" id="IPR013525">
    <property type="entry name" value="ABC2_TM"/>
</dbReference>
<feature type="transmembrane region" description="Helical" evidence="8">
    <location>
        <begin position="442"/>
        <end position="461"/>
    </location>
</feature>
<keyword evidence="3 8" id="KW-0813">Transport</keyword>
<comment type="caution">
    <text evidence="10">The sequence shown here is derived from an EMBL/GenBank/DDBJ whole genome shotgun (WGS) entry which is preliminary data.</text>
</comment>
<accession>A0ABX1VFS3</accession>
<comment type="subcellular location">
    <subcellularLocation>
        <location evidence="1 8">Cell membrane</location>
        <topology evidence="1 8">Multi-pass membrane protein</topology>
    </subcellularLocation>
</comment>
<evidence type="ECO:0000256" key="3">
    <source>
        <dbReference type="ARBA" id="ARBA00022448"/>
    </source>
</evidence>
<evidence type="ECO:0000256" key="1">
    <source>
        <dbReference type="ARBA" id="ARBA00004651"/>
    </source>
</evidence>
<dbReference type="PANTHER" id="PTHR30294">
    <property type="entry name" value="MEMBRANE COMPONENT OF ABC TRANSPORTER YHHJ-RELATED"/>
    <property type="match status" value="1"/>
</dbReference>
<protein>
    <recommendedName>
        <fullName evidence="8">Transport permease protein</fullName>
    </recommendedName>
</protein>
<feature type="transmembrane region" description="Helical" evidence="8">
    <location>
        <begin position="21"/>
        <end position="40"/>
    </location>
</feature>
<feature type="transmembrane region" description="Helical" evidence="8">
    <location>
        <begin position="351"/>
        <end position="373"/>
    </location>
</feature>
<feature type="domain" description="ABC transmembrane type-2" evidence="9">
    <location>
        <begin position="220"/>
        <end position="463"/>
    </location>
</feature>
<reference evidence="10 11" key="1">
    <citation type="journal article" date="2020" name="Syst. Appl. Microbiol.">
        <title>Alienimonas chondri sp. nov., a novel planctomycete isolated from the biofilm of the red alga Chondrus crispus.</title>
        <authorList>
            <person name="Vitorino I."/>
            <person name="Albuquerque L."/>
            <person name="Wiegand S."/>
            <person name="Kallscheuer N."/>
            <person name="da Costa M.S."/>
            <person name="Lobo-da-Cunha A."/>
            <person name="Jogler C."/>
            <person name="Lage O.M."/>
        </authorList>
    </citation>
    <scope>NUCLEOTIDE SEQUENCE [LARGE SCALE GENOMIC DNA]</scope>
    <source>
        <strain evidence="10 11">LzC2</strain>
    </source>
</reference>
<evidence type="ECO:0000256" key="6">
    <source>
        <dbReference type="ARBA" id="ARBA00022989"/>
    </source>
</evidence>
<name>A0ABX1VFS3_9PLAN</name>
<dbReference type="InterPro" id="IPR051449">
    <property type="entry name" value="ABC-2_transporter_component"/>
</dbReference>
<evidence type="ECO:0000313" key="11">
    <source>
        <dbReference type="Proteomes" id="UP000609651"/>
    </source>
</evidence>
<keyword evidence="11" id="KW-1185">Reference proteome</keyword>
<keyword evidence="4 8" id="KW-1003">Cell membrane</keyword>
<dbReference type="Pfam" id="PF01061">
    <property type="entry name" value="ABC2_membrane"/>
    <property type="match status" value="1"/>
</dbReference>
<evidence type="ECO:0000256" key="8">
    <source>
        <dbReference type="RuleBase" id="RU361157"/>
    </source>
</evidence>
<dbReference type="InterPro" id="IPR047817">
    <property type="entry name" value="ABC2_TM_bact-type"/>
</dbReference>
<evidence type="ECO:0000256" key="2">
    <source>
        <dbReference type="ARBA" id="ARBA00007783"/>
    </source>
</evidence>
<keyword evidence="6 8" id="KW-1133">Transmembrane helix</keyword>
<feature type="transmembrane region" description="Helical" evidence="8">
    <location>
        <begin position="320"/>
        <end position="345"/>
    </location>
</feature>
<organism evidence="10 11">
    <name type="scientific">Alienimonas chondri</name>
    <dbReference type="NCBI Taxonomy" id="2681879"/>
    <lineage>
        <taxon>Bacteria</taxon>
        <taxon>Pseudomonadati</taxon>
        <taxon>Planctomycetota</taxon>
        <taxon>Planctomycetia</taxon>
        <taxon>Planctomycetales</taxon>
        <taxon>Planctomycetaceae</taxon>
        <taxon>Alienimonas</taxon>
    </lineage>
</organism>
<keyword evidence="7 8" id="KW-0472">Membrane</keyword>
<dbReference type="Proteomes" id="UP000609651">
    <property type="component" value="Unassembled WGS sequence"/>
</dbReference>
<sequence length="465" mass="49411">MSALVITAKDLLLLVRDRRTAAMLLVLPLCFIGIIGLTTGKFPGLGGASPAFRVVVADAIDYAAIGAVGYEDPPDAPPSPDTLPSPVFPADEAAAERTRAQNTVVEVIEGLNENGGFRADTPEHWATIAQDELDSTLPEDPGAAARELVDRGAVQVAIIFGPTFPRRAYTIDAEALFDSDAGPLADGDLTALDIEVYSRDGGGPAGAIRAAASGLVRSRIGRLRMCRNPRASTFLPGVCDRLAAEGDAPPREAQMSEEPADGGVVSDVYDELVPGYTTMFVFFLVNLMARSFLYEQDLGTLRRLRTTPVRPTSILIGKTLPFYLISLLQTATLFLAGKLLFGMSWGPQPWLLLPIIVTCSAAATGLGLLVATLVKSESQVSAYATSTVILLAGISGCFMPRDWLPETVQTLSLATPHAWALIGYDQVLAVPQPNVGRVMECAAALTAFAAAFFLIGAWRFGKRAF</sequence>
<gene>
    <name evidence="10" type="ORF">LzC2_21970</name>
</gene>
<feature type="transmembrane region" description="Helical" evidence="8">
    <location>
        <begin position="273"/>
        <end position="293"/>
    </location>
</feature>
<evidence type="ECO:0000256" key="5">
    <source>
        <dbReference type="ARBA" id="ARBA00022692"/>
    </source>
</evidence>
<evidence type="ECO:0000256" key="4">
    <source>
        <dbReference type="ARBA" id="ARBA00022475"/>
    </source>
</evidence>
<dbReference type="PROSITE" id="PS51012">
    <property type="entry name" value="ABC_TM2"/>
    <property type="match status" value="1"/>
</dbReference>
<dbReference type="EMBL" id="WTPX01000062">
    <property type="protein sequence ID" value="NNJ26117.1"/>
    <property type="molecule type" value="Genomic_DNA"/>
</dbReference>
<dbReference type="RefSeq" id="WP_171186811.1">
    <property type="nucleotide sequence ID" value="NZ_WTPX01000062.1"/>
</dbReference>
<evidence type="ECO:0000259" key="9">
    <source>
        <dbReference type="PROSITE" id="PS51012"/>
    </source>
</evidence>
<evidence type="ECO:0000256" key="7">
    <source>
        <dbReference type="ARBA" id="ARBA00023136"/>
    </source>
</evidence>
<feature type="transmembrane region" description="Helical" evidence="8">
    <location>
        <begin position="380"/>
        <end position="401"/>
    </location>
</feature>
<keyword evidence="5 8" id="KW-0812">Transmembrane</keyword>